<dbReference type="InterPro" id="IPR050832">
    <property type="entry name" value="Bact_Acetyltransf"/>
</dbReference>
<evidence type="ECO:0000256" key="2">
    <source>
        <dbReference type="ARBA" id="ARBA00023315"/>
    </source>
</evidence>
<dbReference type="PROSITE" id="PS51186">
    <property type="entry name" value="GNAT"/>
    <property type="match status" value="1"/>
</dbReference>
<protein>
    <recommendedName>
        <fullName evidence="3">N-acetyltransferase domain-containing protein</fullName>
    </recommendedName>
</protein>
<evidence type="ECO:0000313" key="5">
    <source>
        <dbReference type="Proteomes" id="UP001500621"/>
    </source>
</evidence>
<evidence type="ECO:0000313" key="4">
    <source>
        <dbReference type="EMBL" id="GAA4697632.1"/>
    </source>
</evidence>
<keyword evidence="2" id="KW-0012">Acyltransferase</keyword>
<dbReference type="SUPFAM" id="SSF55729">
    <property type="entry name" value="Acyl-CoA N-acyltransferases (Nat)"/>
    <property type="match status" value="1"/>
</dbReference>
<dbReference type="EMBL" id="BAABIM010000005">
    <property type="protein sequence ID" value="GAA4697632.1"/>
    <property type="molecule type" value="Genomic_DNA"/>
</dbReference>
<comment type="caution">
    <text evidence="4">The sequence shown here is derived from an EMBL/GenBank/DDBJ whole genome shotgun (WGS) entry which is preliminary data.</text>
</comment>
<accession>A0ABP8WYF5</accession>
<dbReference type="Pfam" id="PF00583">
    <property type="entry name" value="Acetyltransf_1"/>
    <property type="match status" value="1"/>
</dbReference>
<dbReference type="Gene3D" id="3.40.630.30">
    <property type="match status" value="1"/>
</dbReference>
<gene>
    <name evidence="4" type="ORF">GCM10023226_40130</name>
</gene>
<feature type="domain" description="N-acetyltransferase" evidence="3">
    <location>
        <begin position="6"/>
        <end position="168"/>
    </location>
</feature>
<keyword evidence="1" id="KW-0808">Transferase</keyword>
<organism evidence="4 5">
    <name type="scientific">Nocardioides nanhaiensis</name>
    <dbReference type="NCBI Taxonomy" id="1476871"/>
    <lineage>
        <taxon>Bacteria</taxon>
        <taxon>Bacillati</taxon>
        <taxon>Actinomycetota</taxon>
        <taxon>Actinomycetes</taxon>
        <taxon>Propionibacteriales</taxon>
        <taxon>Nocardioidaceae</taxon>
        <taxon>Nocardioides</taxon>
    </lineage>
</organism>
<dbReference type="InterPro" id="IPR016181">
    <property type="entry name" value="Acyl_CoA_acyltransferase"/>
</dbReference>
<evidence type="ECO:0000256" key="1">
    <source>
        <dbReference type="ARBA" id="ARBA00022679"/>
    </source>
</evidence>
<dbReference type="PANTHER" id="PTHR43877">
    <property type="entry name" value="AMINOALKYLPHOSPHONATE N-ACETYLTRANSFERASE-RELATED-RELATED"/>
    <property type="match status" value="1"/>
</dbReference>
<name>A0ABP8WYF5_9ACTN</name>
<dbReference type="Proteomes" id="UP001500621">
    <property type="component" value="Unassembled WGS sequence"/>
</dbReference>
<sequence>MSRSLVSLRRATVADAPVLAELWGEALRRVDHAEQVADLTRVLTEAERDASGAGAASGVSRVLVAEYDGEVAGAVLLRVSTLSPLNLEPCVQAVSPHVFAAFRRRGVGRALMDGAVVFAEERGIDHVMTAANSVSRDANRFMARLALGPHAMLRVAPTAAVRAKLTTSRSAMATSARAERRQVTRVLAARRSMRRAQAQAQSQG</sequence>
<evidence type="ECO:0000259" key="3">
    <source>
        <dbReference type="PROSITE" id="PS51186"/>
    </source>
</evidence>
<reference evidence="5" key="1">
    <citation type="journal article" date="2019" name="Int. J. Syst. Evol. Microbiol.">
        <title>The Global Catalogue of Microorganisms (GCM) 10K type strain sequencing project: providing services to taxonomists for standard genome sequencing and annotation.</title>
        <authorList>
            <consortium name="The Broad Institute Genomics Platform"/>
            <consortium name="The Broad Institute Genome Sequencing Center for Infectious Disease"/>
            <person name="Wu L."/>
            <person name="Ma J."/>
        </authorList>
    </citation>
    <scope>NUCLEOTIDE SEQUENCE [LARGE SCALE GENOMIC DNA]</scope>
    <source>
        <strain evidence="5">JCM 18127</strain>
    </source>
</reference>
<keyword evidence="5" id="KW-1185">Reference proteome</keyword>
<dbReference type="RefSeq" id="WP_345271682.1">
    <property type="nucleotide sequence ID" value="NZ_BAABIM010000005.1"/>
</dbReference>
<dbReference type="InterPro" id="IPR000182">
    <property type="entry name" value="GNAT_dom"/>
</dbReference>
<dbReference type="PANTHER" id="PTHR43877:SF1">
    <property type="entry name" value="ACETYLTRANSFERASE"/>
    <property type="match status" value="1"/>
</dbReference>
<dbReference type="CDD" id="cd04301">
    <property type="entry name" value="NAT_SF"/>
    <property type="match status" value="1"/>
</dbReference>
<proteinExistence type="predicted"/>